<evidence type="ECO:0000259" key="4">
    <source>
        <dbReference type="SMART" id="SM00635"/>
    </source>
</evidence>
<keyword evidence="2" id="KW-0472">Membrane</keyword>
<dbReference type="RefSeq" id="WP_202765610.1">
    <property type="nucleotide sequence ID" value="NZ_JAESWA010000001.1"/>
</dbReference>
<dbReference type="Gene3D" id="2.60.40.1080">
    <property type="match status" value="1"/>
</dbReference>
<dbReference type="SMART" id="SM00635">
    <property type="entry name" value="BID_2"/>
    <property type="match status" value="1"/>
</dbReference>
<feature type="compositionally biased region" description="Gly residues" evidence="1">
    <location>
        <begin position="248"/>
        <end position="258"/>
    </location>
</feature>
<dbReference type="AlphaFoldDB" id="A0A937K2Z5"/>
<keyword evidence="3" id="KW-0732">Signal</keyword>
<evidence type="ECO:0000256" key="1">
    <source>
        <dbReference type="SAM" id="MobiDB-lite"/>
    </source>
</evidence>
<evidence type="ECO:0000256" key="2">
    <source>
        <dbReference type="SAM" id="Phobius"/>
    </source>
</evidence>
<protein>
    <submittedName>
        <fullName evidence="5">Ig-like domain-containing protein</fullName>
    </submittedName>
</protein>
<gene>
    <name evidence="5" type="ORF">JK634_00155</name>
</gene>
<dbReference type="InterPro" id="IPR008964">
    <property type="entry name" value="Invasin/intimin_cell_adhesion"/>
</dbReference>
<feature type="signal peptide" evidence="3">
    <location>
        <begin position="1"/>
        <end position="23"/>
    </location>
</feature>
<evidence type="ECO:0000256" key="3">
    <source>
        <dbReference type="SAM" id="SignalP"/>
    </source>
</evidence>
<dbReference type="Gene3D" id="2.60.40.680">
    <property type="match status" value="1"/>
</dbReference>
<name>A0A937K2Z5_9CLOT</name>
<dbReference type="Proteomes" id="UP000623681">
    <property type="component" value="Unassembled WGS sequence"/>
</dbReference>
<proteinExistence type="predicted"/>
<comment type="caution">
    <text evidence="5">The sequence shown here is derived from an EMBL/GenBank/DDBJ whole genome shotgun (WGS) entry which is preliminary data.</text>
</comment>
<keyword evidence="2" id="KW-1133">Transmembrane helix</keyword>
<organism evidence="5 6">
    <name type="scientific">Clostridium paridis</name>
    <dbReference type="NCBI Taxonomy" id="2803863"/>
    <lineage>
        <taxon>Bacteria</taxon>
        <taxon>Bacillati</taxon>
        <taxon>Bacillota</taxon>
        <taxon>Clostridia</taxon>
        <taxon>Eubacteriales</taxon>
        <taxon>Clostridiaceae</taxon>
        <taxon>Clostridium</taxon>
    </lineage>
</organism>
<feature type="transmembrane region" description="Helical" evidence="2">
    <location>
        <begin position="283"/>
        <end position="300"/>
    </location>
</feature>
<dbReference type="EMBL" id="JAESWA010000001">
    <property type="protein sequence ID" value="MBL4930224.1"/>
    <property type="molecule type" value="Genomic_DNA"/>
</dbReference>
<feature type="domain" description="BIG2" evidence="4">
    <location>
        <begin position="160"/>
        <end position="236"/>
    </location>
</feature>
<keyword evidence="2" id="KW-0812">Transmembrane</keyword>
<keyword evidence="6" id="KW-1185">Reference proteome</keyword>
<feature type="chain" id="PRO_5037450801" evidence="3">
    <location>
        <begin position="24"/>
        <end position="304"/>
    </location>
</feature>
<dbReference type="SUPFAM" id="SSF49384">
    <property type="entry name" value="Carbohydrate-binding domain"/>
    <property type="match status" value="1"/>
</dbReference>
<dbReference type="InterPro" id="IPR008965">
    <property type="entry name" value="CBM2/CBM3_carb-bd_dom_sf"/>
</dbReference>
<dbReference type="GO" id="GO:0030246">
    <property type="term" value="F:carbohydrate binding"/>
    <property type="evidence" value="ECO:0007669"/>
    <property type="project" value="InterPro"/>
</dbReference>
<evidence type="ECO:0000313" key="6">
    <source>
        <dbReference type="Proteomes" id="UP000623681"/>
    </source>
</evidence>
<sequence>MKKVITILCTFLMLFTFRTITYAEENTIQIATDSKEYQKGDTVKVIVKTSNAEDLYSVDLSMNYSIEYLQLISAKFDVFNEMGSNVGNGTDRYLLSILGKDKGVNGEVKIGEFEFKALKTGTTEVTLPSTIFVNSKEEKVEGIKANSLSLNITEKPQVVNVESITLNTNKYRLKVGEEYKLIQTILPKNASNKNVSWTSSNDSIVEVKDGYIKGIKEGKALITVTAEDGNKTAVCSVEVYKENTNNNGNGGNNNGGNGSNDQPGEQEPSKNTDIGKLPQTGKYNYFPIIGLGMIVLGVIIKKHN</sequence>
<feature type="region of interest" description="Disordered" evidence="1">
    <location>
        <begin position="243"/>
        <end position="277"/>
    </location>
</feature>
<reference evidence="5" key="1">
    <citation type="submission" date="2021-01" db="EMBL/GenBank/DDBJ databases">
        <title>Genome public.</title>
        <authorList>
            <person name="Liu C."/>
            <person name="Sun Q."/>
        </authorList>
    </citation>
    <scope>NUCLEOTIDE SEQUENCE</scope>
    <source>
        <strain evidence="5">YIM B02565</strain>
    </source>
</reference>
<dbReference type="SUPFAM" id="SSF49373">
    <property type="entry name" value="Invasin/intimin cell-adhesion fragments"/>
    <property type="match status" value="1"/>
</dbReference>
<dbReference type="InterPro" id="IPR003343">
    <property type="entry name" value="Big_2"/>
</dbReference>
<dbReference type="Pfam" id="PF02368">
    <property type="entry name" value="Big_2"/>
    <property type="match status" value="1"/>
</dbReference>
<evidence type="ECO:0000313" key="5">
    <source>
        <dbReference type="EMBL" id="MBL4930224.1"/>
    </source>
</evidence>
<accession>A0A937K2Z5</accession>
<dbReference type="CDD" id="cd08547">
    <property type="entry name" value="Type_II_cohesin"/>
    <property type="match status" value="1"/>
</dbReference>